<evidence type="ECO:0000259" key="1">
    <source>
        <dbReference type="Pfam" id="PF18925"/>
    </source>
</evidence>
<protein>
    <recommendedName>
        <fullName evidence="1">DUF5675 domain-containing protein</fullName>
    </recommendedName>
</protein>
<reference evidence="2" key="1">
    <citation type="journal article" date="2013" name="Environ. Microbiol.">
        <title>Microbiota from the distal guts of lean and obese adolescents exhibit partial functional redundancy besides clear differences in community structure.</title>
        <authorList>
            <person name="Ferrer M."/>
            <person name="Ruiz A."/>
            <person name="Lanza F."/>
            <person name="Haange S.B."/>
            <person name="Oberbach A."/>
            <person name="Till H."/>
            <person name="Bargiela R."/>
            <person name="Campoy C."/>
            <person name="Segura M.T."/>
            <person name="Richter M."/>
            <person name="von Bergen M."/>
            <person name="Seifert J."/>
            <person name="Suarez A."/>
        </authorList>
    </citation>
    <scope>NUCLEOTIDE SEQUENCE</scope>
</reference>
<name>K1SE84_9ZZZZ</name>
<dbReference type="EMBL" id="AJWZ01008595">
    <property type="protein sequence ID" value="EKC53679.1"/>
    <property type="molecule type" value="Genomic_DNA"/>
</dbReference>
<accession>K1SE84</accession>
<gene>
    <name evidence="2" type="ORF">OBE_12470</name>
</gene>
<dbReference type="AlphaFoldDB" id="K1SE84"/>
<dbReference type="InterPro" id="IPR043732">
    <property type="entry name" value="DUF5675"/>
</dbReference>
<comment type="caution">
    <text evidence="2">The sequence shown here is derived from an EMBL/GenBank/DDBJ whole genome shotgun (WGS) entry which is preliminary data.</text>
</comment>
<sequence length="70" mass="7897">MWLPLLLGVPNFEGIRIHAGNYPDDTQGCILVGENRVKGMVVNSRIWLHRLINAITAARDRDESIWGTIL</sequence>
<organism evidence="2">
    <name type="scientific">human gut metagenome</name>
    <dbReference type="NCBI Taxonomy" id="408170"/>
    <lineage>
        <taxon>unclassified sequences</taxon>
        <taxon>metagenomes</taxon>
        <taxon>organismal metagenomes</taxon>
    </lineage>
</organism>
<dbReference type="Pfam" id="PF18925">
    <property type="entry name" value="DUF5675"/>
    <property type="match status" value="1"/>
</dbReference>
<proteinExistence type="predicted"/>
<evidence type="ECO:0000313" key="2">
    <source>
        <dbReference type="EMBL" id="EKC53679.1"/>
    </source>
</evidence>
<feature type="domain" description="DUF5675" evidence="1">
    <location>
        <begin position="2"/>
        <end position="55"/>
    </location>
</feature>